<evidence type="ECO:0000313" key="2">
    <source>
        <dbReference type="EMBL" id="CCO25037.1"/>
    </source>
</evidence>
<dbReference type="KEGG" id="dhy:DESAM_22770"/>
<dbReference type="PATRIC" id="fig|1121451.3.peg.2982"/>
<dbReference type="EMBL" id="FO203522">
    <property type="protein sequence ID" value="CCO25037.1"/>
    <property type="molecule type" value="Genomic_DNA"/>
</dbReference>
<dbReference type="HOGENOM" id="CLU_024244_0_0_7"/>
<evidence type="ECO:0000259" key="1">
    <source>
        <dbReference type="Pfam" id="PF14134"/>
    </source>
</evidence>
<proteinExistence type="predicted"/>
<dbReference type="Proteomes" id="UP000010808">
    <property type="component" value="Chromosome"/>
</dbReference>
<dbReference type="SUPFAM" id="SSF53448">
    <property type="entry name" value="Nucleotide-diphospho-sugar transferases"/>
    <property type="match status" value="1"/>
</dbReference>
<accession>L0RFN7</accession>
<evidence type="ECO:0000313" key="3">
    <source>
        <dbReference type="Proteomes" id="UP000010808"/>
    </source>
</evidence>
<feature type="domain" description="DUF4301" evidence="1">
    <location>
        <begin position="19"/>
        <end position="521"/>
    </location>
</feature>
<dbReference type="Gene3D" id="3.90.550.10">
    <property type="entry name" value="Spore Coat Polysaccharide Biosynthesis Protein SpsA, Chain A"/>
    <property type="match status" value="1"/>
</dbReference>
<dbReference type="InterPro" id="IPR029044">
    <property type="entry name" value="Nucleotide-diphossugar_trans"/>
</dbReference>
<dbReference type="STRING" id="1121451.DESAM_22770"/>
<name>L0RFN7_9BACT</name>
<gene>
    <name evidence="2" type="ORF">DESAM_22770</name>
</gene>
<dbReference type="Pfam" id="PF14134">
    <property type="entry name" value="DUF4301"/>
    <property type="match status" value="1"/>
</dbReference>
<dbReference type="AlphaFoldDB" id="L0RFN7"/>
<organism evidence="2 3">
    <name type="scientific">Maridesulfovibrio hydrothermalis AM13 = DSM 14728</name>
    <dbReference type="NCBI Taxonomy" id="1121451"/>
    <lineage>
        <taxon>Bacteria</taxon>
        <taxon>Pseudomonadati</taxon>
        <taxon>Thermodesulfobacteriota</taxon>
        <taxon>Desulfovibrionia</taxon>
        <taxon>Desulfovibrionales</taxon>
        <taxon>Desulfovibrionaceae</taxon>
        <taxon>Maridesulfovibrio</taxon>
    </lineage>
</organism>
<dbReference type="eggNOG" id="COG3172">
    <property type="taxonomic scope" value="Bacteria"/>
</dbReference>
<sequence>MNNGKVHMTTENEIREIENGLKDIIDGGLPSTALAKQVQRFRIGFPATKLERACTLGDGIYRIKPEDKEELIDMFEEAAREGRFAKFVPASGAATRMFKHLLAKLNCERCGGELEEKDAELVDTFMALLPVFPFYADLQKVMADDGADLEESYAAQDYTVILEYLLTDKGLNYASLPKGLIPFHNYGSKYRTPFEEHIAESVEYIKDNQGKIKLHFTVTPKHKDAIRAHVDEVVAKYPDYRFDITFSEQSRKSDTVAVDMNNEVFRTDDNKILFRPAGHGALLTNLHNMRGDLVFLKNIDNVVPDKAKTDTFEYKKLLGGLLVQLQADIFECINMLENHNRSDFEVAAVAIFVVSRLQVKLPDNFAELSIVDKSTLLLSHLSKPVRVCGMVKNEGEPGGGPFWVNGPDDFPTPQIVEKSQVDMNDPEQVEILNSATHFNPVDLVCGVRNHRGERFSLMNFTDPETGFISEKSKDGRKLKAMELPGLWNGSMADWITVFVEVPLSTFSPVKTVNDLLKEDHRM</sequence>
<keyword evidence="3" id="KW-1185">Reference proteome</keyword>
<dbReference type="InterPro" id="IPR025393">
    <property type="entry name" value="DUF4301"/>
</dbReference>
<reference evidence="2 3" key="1">
    <citation type="submission" date="2012-10" db="EMBL/GenBank/DDBJ databases">
        <authorList>
            <person name="Genoscope - CEA"/>
        </authorList>
    </citation>
    <scope>NUCLEOTIDE SEQUENCE [LARGE SCALE GENOMIC DNA]</scope>
    <source>
        <strain evidence="3">AM13 / DSM 14728</strain>
    </source>
</reference>
<protein>
    <submittedName>
        <fullName evidence="2">Putative cytoplasmic protein</fullName>
    </submittedName>
</protein>